<dbReference type="Pfam" id="PF01557">
    <property type="entry name" value="FAA_hydrolase"/>
    <property type="match status" value="1"/>
</dbReference>
<dbReference type="EC" id="4.2.1.80" evidence="3"/>
<evidence type="ECO:0000259" key="2">
    <source>
        <dbReference type="Pfam" id="PF01557"/>
    </source>
</evidence>
<dbReference type="Proteomes" id="UP000604066">
    <property type="component" value="Unassembled WGS sequence"/>
</dbReference>
<reference evidence="3 4" key="1">
    <citation type="submission" date="2020-07" db="EMBL/GenBank/DDBJ databases">
        <title>Genomic Encyclopedia of Type Strains, Phase III (KMG-III): the genomes of soil and plant-associated and newly described type strains.</title>
        <authorList>
            <person name="Whitman W."/>
        </authorList>
    </citation>
    <scope>NUCLEOTIDE SEQUENCE [LARGE SCALE GENOMIC DNA]</scope>
    <source>
        <strain evidence="3 4">DSM 11255</strain>
    </source>
</reference>
<protein>
    <submittedName>
        <fullName evidence="3">2-keto-4-pentenoate hydratase</fullName>
        <ecNumber evidence="3">4.2.1.80</ecNumber>
    </submittedName>
</protein>
<dbReference type="SUPFAM" id="SSF56529">
    <property type="entry name" value="FAH"/>
    <property type="match status" value="1"/>
</dbReference>
<sequence>MDKTALQAAAESLWKASQERKALEQPLTEIYPDITIGDAYQIQLINVDKKKALGRKVVGKKIGLTSRAMQQMLGVHEPDYGHVTDDMIGDEEVAISRSKLLQPKIEAEIAFVLKDRLVGPGVTLTKVLQATAGVIPVFEIIDSRIKDWKIKIQDTIADNASSAMVVLGSKLIPVDQVNLKYVGLVLEKNGEIIDTAAGAAVLGHPALAVAWLANKLSEFGIALEPGEIILSGSLTKAYEVTGNDHFVANFGPLGSVKVKFTD</sequence>
<keyword evidence="1 3" id="KW-0456">Lyase</keyword>
<accession>A0ABX2RBV5</accession>
<keyword evidence="4" id="KW-1185">Reference proteome</keyword>
<name>A0ABX2RBV5_9THEO</name>
<evidence type="ECO:0000313" key="4">
    <source>
        <dbReference type="Proteomes" id="UP000604066"/>
    </source>
</evidence>
<dbReference type="PANTHER" id="PTHR30143:SF0">
    <property type="entry name" value="2-KETO-4-PENTENOATE HYDRATASE"/>
    <property type="match status" value="1"/>
</dbReference>
<dbReference type="Gene3D" id="3.90.850.10">
    <property type="entry name" value="Fumarylacetoacetase-like, C-terminal domain"/>
    <property type="match status" value="1"/>
</dbReference>
<dbReference type="InterPro" id="IPR011234">
    <property type="entry name" value="Fumarylacetoacetase-like_C"/>
</dbReference>
<feature type="domain" description="Fumarylacetoacetase-like C-terminal" evidence="2">
    <location>
        <begin position="91"/>
        <end position="258"/>
    </location>
</feature>
<organism evidence="3 4">
    <name type="scientific">Carboxydothermus ferrireducens DSM 11255</name>
    <dbReference type="NCBI Taxonomy" id="1119529"/>
    <lineage>
        <taxon>Bacteria</taxon>
        <taxon>Bacillati</taxon>
        <taxon>Bacillota</taxon>
        <taxon>Clostridia</taxon>
        <taxon>Thermoanaerobacterales</taxon>
        <taxon>Thermoanaerobacteraceae</taxon>
        <taxon>Carboxydothermus</taxon>
    </lineage>
</organism>
<gene>
    <name evidence="3" type="ORF">HDG70_001838</name>
</gene>
<proteinExistence type="predicted"/>
<dbReference type="InterPro" id="IPR036663">
    <property type="entry name" value="Fumarylacetoacetase_C_sf"/>
</dbReference>
<dbReference type="PANTHER" id="PTHR30143">
    <property type="entry name" value="ACID HYDRATASE"/>
    <property type="match status" value="1"/>
</dbReference>
<dbReference type="GO" id="GO:0008684">
    <property type="term" value="F:2-oxopent-4-enoate hydratase activity"/>
    <property type="evidence" value="ECO:0007669"/>
    <property type="project" value="UniProtKB-EC"/>
</dbReference>
<dbReference type="RefSeq" id="WP_028052676.1">
    <property type="nucleotide sequence ID" value="NZ_ATYG01000026.1"/>
</dbReference>
<dbReference type="InterPro" id="IPR050772">
    <property type="entry name" value="Hydratase-Decarb/MhpD_sf"/>
</dbReference>
<evidence type="ECO:0000313" key="3">
    <source>
        <dbReference type="EMBL" id="NYE58087.1"/>
    </source>
</evidence>
<dbReference type="EMBL" id="JACCBS010000003">
    <property type="protein sequence ID" value="NYE58087.1"/>
    <property type="molecule type" value="Genomic_DNA"/>
</dbReference>
<comment type="caution">
    <text evidence="3">The sequence shown here is derived from an EMBL/GenBank/DDBJ whole genome shotgun (WGS) entry which is preliminary data.</text>
</comment>
<evidence type="ECO:0000256" key="1">
    <source>
        <dbReference type="ARBA" id="ARBA00023239"/>
    </source>
</evidence>